<dbReference type="EMBL" id="LKAM01000007">
    <property type="protein sequence ID" value="KUM47274.1"/>
    <property type="molecule type" value="Genomic_DNA"/>
</dbReference>
<gene>
    <name evidence="2" type="ORF">ABT39_MTgene5459</name>
</gene>
<evidence type="ECO:0000313" key="2">
    <source>
        <dbReference type="EMBL" id="KUM47274.1"/>
    </source>
</evidence>
<organism evidence="2">
    <name type="scientific">Picea glauca</name>
    <name type="common">White spruce</name>
    <name type="synonym">Pinus glauca</name>
    <dbReference type="NCBI Taxonomy" id="3330"/>
    <lineage>
        <taxon>Eukaryota</taxon>
        <taxon>Viridiplantae</taxon>
        <taxon>Streptophyta</taxon>
        <taxon>Embryophyta</taxon>
        <taxon>Tracheophyta</taxon>
        <taxon>Spermatophyta</taxon>
        <taxon>Pinopsida</taxon>
        <taxon>Pinidae</taxon>
        <taxon>Conifers I</taxon>
        <taxon>Pinales</taxon>
        <taxon>Pinaceae</taxon>
        <taxon>Picea</taxon>
    </lineage>
</organism>
<feature type="transmembrane region" description="Helical" evidence="1">
    <location>
        <begin position="12"/>
        <end position="28"/>
    </location>
</feature>
<comment type="caution">
    <text evidence="2">The sequence shown here is derived from an EMBL/GenBank/DDBJ whole genome shotgun (WGS) entry which is preliminary data.</text>
</comment>
<sequence>MKMDKVNVSMLYHYIYIGLVPLAYYSPYPMDFLA</sequence>
<keyword evidence="1" id="KW-0812">Transmembrane</keyword>
<name>A0A101LXR5_PICGL</name>
<keyword evidence="1" id="KW-1133">Transmembrane helix</keyword>
<dbReference type="AlphaFoldDB" id="A0A101LXR5"/>
<proteinExistence type="predicted"/>
<keyword evidence="1" id="KW-0472">Membrane</keyword>
<protein>
    <submittedName>
        <fullName evidence="2">Uncharacterized protein</fullName>
    </submittedName>
</protein>
<accession>A0A101LXR5</accession>
<geneLocation type="mitochondrion" evidence="2"/>
<reference evidence="2" key="1">
    <citation type="journal article" date="2015" name="Genome Biol. Evol.">
        <title>Organellar Genomes of White Spruce (Picea glauca): Assembly and Annotation.</title>
        <authorList>
            <person name="Jackman S.D."/>
            <person name="Warren R.L."/>
            <person name="Gibb E.A."/>
            <person name="Vandervalk B.P."/>
            <person name="Mohamadi H."/>
            <person name="Chu J."/>
            <person name="Raymond A."/>
            <person name="Pleasance S."/>
            <person name="Coope R."/>
            <person name="Wildung M.R."/>
            <person name="Ritland C.E."/>
            <person name="Bousquet J."/>
            <person name="Jones S.J."/>
            <person name="Bohlmann J."/>
            <person name="Birol I."/>
        </authorList>
    </citation>
    <scope>NUCLEOTIDE SEQUENCE [LARGE SCALE GENOMIC DNA]</scope>
    <source>
        <tissue evidence="2">Flushing bud</tissue>
    </source>
</reference>
<evidence type="ECO:0000256" key="1">
    <source>
        <dbReference type="SAM" id="Phobius"/>
    </source>
</evidence>
<keyword evidence="2" id="KW-0496">Mitochondrion</keyword>